<dbReference type="GO" id="GO:0016798">
    <property type="term" value="F:hydrolase activity, acting on glycosyl bonds"/>
    <property type="evidence" value="ECO:0007669"/>
    <property type="project" value="UniProtKB-KW"/>
</dbReference>
<evidence type="ECO:0000259" key="7">
    <source>
        <dbReference type="Pfam" id="PF01408"/>
    </source>
</evidence>
<dbReference type="InterPro" id="IPR000683">
    <property type="entry name" value="Gfo/Idh/MocA-like_OxRdtase_N"/>
</dbReference>
<evidence type="ECO:0000256" key="1">
    <source>
        <dbReference type="ARBA" id="ARBA00001911"/>
    </source>
</evidence>
<dbReference type="OrthoDB" id="9771072at2"/>
<dbReference type="InterPro" id="IPR050463">
    <property type="entry name" value="Gfo/Idh/MocA_oxidrdct_glycsds"/>
</dbReference>
<dbReference type="Pfam" id="PF01408">
    <property type="entry name" value="GFO_IDH_MocA"/>
    <property type="match status" value="1"/>
</dbReference>
<feature type="signal peptide" evidence="6">
    <location>
        <begin position="1"/>
        <end position="29"/>
    </location>
</feature>
<keyword evidence="4" id="KW-0520">NAD</keyword>
<dbReference type="SUPFAM" id="SSF51735">
    <property type="entry name" value="NAD(P)-binding Rossmann-fold domains"/>
    <property type="match status" value="1"/>
</dbReference>
<comment type="similarity">
    <text evidence="2">Belongs to the Gfo/Idh/MocA family. Glycosyl hydrolase 109 subfamily.</text>
</comment>
<dbReference type="PANTHER" id="PTHR43818:SF1">
    <property type="entry name" value="GLYCOSYL HYDROLASE FAMILY 109 PROTEIN"/>
    <property type="match status" value="1"/>
</dbReference>
<dbReference type="Gene3D" id="3.30.360.10">
    <property type="entry name" value="Dihydrodipicolinate Reductase, domain 2"/>
    <property type="match status" value="1"/>
</dbReference>
<evidence type="ECO:0000256" key="4">
    <source>
        <dbReference type="ARBA" id="ARBA00023027"/>
    </source>
</evidence>
<reference evidence="9 10" key="1">
    <citation type="submission" date="2018-06" db="EMBL/GenBank/DDBJ databases">
        <title>Genomic Encyclopedia of Archaeal and Bacterial Type Strains, Phase II (KMG-II): from individual species to whole genera.</title>
        <authorList>
            <person name="Goeker M."/>
        </authorList>
    </citation>
    <scope>NUCLEOTIDE SEQUENCE [LARGE SCALE GENOMIC DNA]</scope>
    <source>
        <strain evidence="9 10">DSM 23241</strain>
    </source>
</reference>
<feature type="domain" description="Gfo/Idh/MocA-like oxidoreductase N-terminal" evidence="7">
    <location>
        <begin position="36"/>
        <end position="161"/>
    </location>
</feature>
<dbReference type="InterPro" id="IPR049303">
    <property type="entry name" value="Glyco_hydro_109_C"/>
</dbReference>
<protein>
    <submittedName>
        <fullName evidence="9">Putative dehydrogenase</fullName>
    </submittedName>
</protein>
<name>A0A2W7RVE1_9BACT</name>
<dbReference type="InterPro" id="IPR006311">
    <property type="entry name" value="TAT_signal"/>
</dbReference>
<accession>A0A2W7RVE1</accession>
<sequence>MYNRRKFIKTTALTGAGITLLSNPILSFAANKKDKINVAIIGVGARGKLHLEQMLKRDDVNVVAIADPDEHSINTAQAVLAKYGKSPVKAYNNGPSDYKRLLDRKDIDGVIIASPWEWHIPQALYAMQNKIAVGLEVSGALQLQDCWDIVNAYEKTKTPVMILENVCYRRDIMAVLNMVRHGLFEDILHVEGGYQHDLRAELFNTADKCCSGVSFGPTAKGSAKWRTEYYVKENEDNYPTHGLGPVAMMIDINRGNRLTKLSSIATPAKGFNRYVAKNPLGGPNSPNAKLKFKQGDIVTTQIQTHNGQTIVITLSTSSPRPYNLGFKVQGTNGLWQEFSAGEFDKGLIYFEDKSPAETWENPQKYMEEYDHPLWKKYANEAVGSGHGGMDFFVDNAFVECIKRGIDFPLDVYDLATWYSITPISRTSIAEGGTLQDIPDFTKGAWKTRKNTFALSDDY</sequence>
<organism evidence="9 10">
    <name type="scientific">Hydrotalea sandarakina</name>
    <dbReference type="NCBI Taxonomy" id="1004304"/>
    <lineage>
        <taxon>Bacteria</taxon>
        <taxon>Pseudomonadati</taxon>
        <taxon>Bacteroidota</taxon>
        <taxon>Chitinophagia</taxon>
        <taxon>Chitinophagales</taxon>
        <taxon>Chitinophagaceae</taxon>
        <taxon>Hydrotalea</taxon>
    </lineage>
</organism>
<keyword evidence="6" id="KW-0732">Signal</keyword>
<dbReference type="AlphaFoldDB" id="A0A2W7RVE1"/>
<dbReference type="GO" id="GO:0000166">
    <property type="term" value="F:nucleotide binding"/>
    <property type="evidence" value="ECO:0007669"/>
    <property type="project" value="InterPro"/>
</dbReference>
<feature type="chain" id="PRO_5015992466" evidence="6">
    <location>
        <begin position="30"/>
        <end position="458"/>
    </location>
</feature>
<evidence type="ECO:0000313" key="9">
    <source>
        <dbReference type="EMBL" id="PZX64668.1"/>
    </source>
</evidence>
<proteinExistence type="inferred from homology"/>
<feature type="domain" description="Glycosyl hydrolase 109 C-terminal" evidence="8">
    <location>
        <begin position="173"/>
        <end position="361"/>
    </location>
</feature>
<gene>
    <name evidence="9" type="ORF">LX80_00866</name>
</gene>
<evidence type="ECO:0000256" key="2">
    <source>
        <dbReference type="ARBA" id="ARBA00009329"/>
    </source>
</evidence>
<dbReference type="EMBL" id="QKZV01000002">
    <property type="protein sequence ID" value="PZX64668.1"/>
    <property type="molecule type" value="Genomic_DNA"/>
</dbReference>
<dbReference type="Proteomes" id="UP000249720">
    <property type="component" value="Unassembled WGS sequence"/>
</dbReference>
<comment type="cofactor">
    <cofactor evidence="1">
        <name>NAD(+)</name>
        <dbReference type="ChEBI" id="CHEBI:57540"/>
    </cofactor>
</comment>
<evidence type="ECO:0000313" key="10">
    <source>
        <dbReference type="Proteomes" id="UP000249720"/>
    </source>
</evidence>
<dbReference type="RefSeq" id="WP_111293823.1">
    <property type="nucleotide sequence ID" value="NZ_QKZV01000002.1"/>
</dbReference>
<evidence type="ECO:0000256" key="3">
    <source>
        <dbReference type="ARBA" id="ARBA00022801"/>
    </source>
</evidence>
<keyword evidence="5" id="KW-0326">Glycosidase</keyword>
<dbReference type="InterPro" id="IPR036291">
    <property type="entry name" value="NAD(P)-bd_dom_sf"/>
</dbReference>
<keyword evidence="10" id="KW-1185">Reference proteome</keyword>
<dbReference type="PANTHER" id="PTHR43818">
    <property type="entry name" value="BCDNA.GH03377"/>
    <property type="match status" value="1"/>
</dbReference>
<evidence type="ECO:0000256" key="5">
    <source>
        <dbReference type="ARBA" id="ARBA00023295"/>
    </source>
</evidence>
<keyword evidence="3" id="KW-0378">Hydrolase</keyword>
<dbReference type="Pfam" id="PF21252">
    <property type="entry name" value="Glyco_hydro_109_C"/>
    <property type="match status" value="1"/>
</dbReference>
<comment type="caution">
    <text evidence="9">The sequence shown here is derived from an EMBL/GenBank/DDBJ whole genome shotgun (WGS) entry which is preliminary data.</text>
</comment>
<dbReference type="PROSITE" id="PS51318">
    <property type="entry name" value="TAT"/>
    <property type="match status" value="1"/>
</dbReference>
<dbReference type="Gene3D" id="3.40.50.720">
    <property type="entry name" value="NAD(P)-binding Rossmann-like Domain"/>
    <property type="match status" value="1"/>
</dbReference>
<evidence type="ECO:0000259" key="8">
    <source>
        <dbReference type="Pfam" id="PF21252"/>
    </source>
</evidence>
<evidence type="ECO:0000256" key="6">
    <source>
        <dbReference type="SAM" id="SignalP"/>
    </source>
</evidence>